<protein>
    <submittedName>
        <fullName evidence="1">Uncharacterized protein</fullName>
    </submittedName>
</protein>
<dbReference type="Proteomes" id="UP000663852">
    <property type="component" value="Unassembled WGS sequence"/>
</dbReference>
<organism evidence="1 2">
    <name type="scientific">Adineta ricciae</name>
    <name type="common">Rotifer</name>
    <dbReference type="NCBI Taxonomy" id="249248"/>
    <lineage>
        <taxon>Eukaryota</taxon>
        <taxon>Metazoa</taxon>
        <taxon>Spiralia</taxon>
        <taxon>Gnathifera</taxon>
        <taxon>Rotifera</taxon>
        <taxon>Eurotatoria</taxon>
        <taxon>Bdelloidea</taxon>
        <taxon>Adinetida</taxon>
        <taxon>Adinetidae</taxon>
        <taxon>Adineta</taxon>
    </lineage>
</organism>
<accession>A0A815BGT9</accession>
<dbReference type="EMBL" id="CAJNOJ010000192">
    <property type="protein sequence ID" value="CAF1269320.1"/>
    <property type="molecule type" value="Genomic_DNA"/>
</dbReference>
<proteinExistence type="predicted"/>
<gene>
    <name evidence="1" type="ORF">EDS130_LOCUS28943</name>
</gene>
<reference evidence="1" key="1">
    <citation type="submission" date="2021-02" db="EMBL/GenBank/DDBJ databases">
        <authorList>
            <person name="Nowell W R."/>
        </authorList>
    </citation>
    <scope>NUCLEOTIDE SEQUENCE</scope>
</reference>
<evidence type="ECO:0000313" key="1">
    <source>
        <dbReference type="EMBL" id="CAF1269320.1"/>
    </source>
</evidence>
<name>A0A815BGT9_ADIRI</name>
<sequence length="90" mass="10461">MVLALAPKDLAYITLSFLPFKKSTKISIHFKRLSQFVIIVHQLYCLINFHVFQKIFHLIKKISIKYVYGSLMKQVIPSSNPPENPLFDPI</sequence>
<comment type="caution">
    <text evidence="1">The sequence shown here is derived from an EMBL/GenBank/DDBJ whole genome shotgun (WGS) entry which is preliminary data.</text>
</comment>
<dbReference type="AlphaFoldDB" id="A0A815BGT9"/>
<evidence type="ECO:0000313" key="2">
    <source>
        <dbReference type="Proteomes" id="UP000663852"/>
    </source>
</evidence>